<protein>
    <submittedName>
        <fullName evidence="2">BON domain-containing protein</fullName>
    </submittedName>
</protein>
<feature type="domain" description="BON" evidence="1">
    <location>
        <begin position="50"/>
        <end position="118"/>
    </location>
</feature>
<dbReference type="OrthoDB" id="8564061at2"/>
<gene>
    <name evidence="2" type="ORF">EV671_100636</name>
</gene>
<organism evidence="2 3">
    <name type="scientific">Roseateles saccharophilus</name>
    <name type="common">Pseudomonas saccharophila</name>
    <dbReference type="NCBI Taxonomy" id="304"/>
    <lineage>
        <taxon>Bacteria</taxon>
        <taxon>Pseudomonadati</taxon>
        <taxon>Pseudomonadota</taxon>
        <taxon>Betaproteobacteria</taxon>
        <taxon>Burkholderiales</taxon>
        <taxon>Sphaerotilaceae</taxon>
        <taxon>Roseateles</taxon>
    </lineage>
</organism>
<dbReference type="Gene3D" id="3.30.1340.30">
    <property type="match status" value="1"/>
</dbReference>
<name>A0A4V2VS57_ROSSA</name>
<sequence length="120" mass="12579">MKPLTPPIRWPLLAVLVLALSACGRQDDDDELGAATRQDATAAERAQASADTAITARVRTALAADEQLRATQITVDTRNGQVTMTGVVPDAQSRERATTLASAVDGVKLINNQVAIGRSG</sequence>
<dbReference type="PANTHER" id="PTHR34606">
    <property type="entry name" value="BON DOMAIN-CONTAINING PROTEIN"/>
    <property type="match status" value="1"/>
</dbReference>
<dbReference type="Pfam" id="PF04972">
    <property type="entry name" value="BON"/>
    <property type="match status" value="1"/>
</dbReference>
<keyword evidence="3" id="KW-1185">Reference proteome</keyword>
<evidence type="ECO:0000313" key="3">
    <source>
        <dbReference type="Proteomes" id="UP000295110"/>
    </source>
</evidence>
<comment type="caution">
    <text evidence="2">The sequence shown here is derived from an EMBL/GenBank/DDBJ whole genome shotgun (WGS) entry which is preliminary data.</text>
</comment>
<dbReference type="PROSITE" id="PS50914">
    <property type="entry name" value="BON"/>
    <property type="match status" value="1"/>
</dbReference>
<proteinExistence type="predicted"/>
<dbReference type="EMBL" id="SMBU01000006">
    <property type="protein sequence ID" value="TCV01110.1"/>
    <property type="molecule type" value="Genomic_DNA"/>
</dbReference>
<dbReference type="InterPro" id="IPR051686">
    <property type="entry name" value="Lipoprotein_DolP"/>
</dbReference>
<accession>A0A4V2VS57</accession>
<reference evidence="2 3" key="1">
    <citation type="submission" date="2019-03" db="EMBL/GenBank/DDBJ databases">
        <title>Genomic Encyclopedia of Type Strains, Phase IV (KMG-IV): sequencing the most valuable type-strain genomes for metagenomic binning, comparative biology and taxonomic classification.</title>
        <authorList>
            <person name="Goeker M."/>
        </authorList>
    </citation>
    <scope>NUCLEOTIDE SEQUENCE [LARGE SCALE GENOMIC DNA]</scope>
    <source>
        <strain evidence="2 3">DSM 654</strain>
    </source>
</reference>
<evidence type="ECO:0000313" key="2">
    <source>
        <dbReference type="EMBL" id="TCV01110.1"/>
    </source>
</evidence>
<dbReference type="AlphaFoldDB" id="A0A4V2VS57"/>
<dbReference type="PANTHER" id="PTHR34606:SF15">
    <property type="entry name" value="BON DOMAIN-CONTAINING PROTEIN"/>
    <property type="match status" value="1"/>
</dbReference>
<dbReference type="InterPro" id="IPR007055">
    <property type="entry name" value="BON_dom"/>
</dbReference>
<evidence type="ECO:0000259" key="1">
    <source>
        <dbReference type="PROSITE" id="PS50914"/>
    </source>
</evidence>
<dbReference type="RefSeq" id="WP_132570571.1">
    <property type="nucleotide sequence ID" value="NZ_CBCSGL010000003.1"/>
</dbReference>
<dbReference type="PROSITE" id="PS51257">
    <property type="entry name" value="PROKAR_LIPOPROTEIN"/>
    <property type="match status" value="1"/>
</dbReference>
<dbReference type="Proteomes" id="UP000295110">
    <property type="component" value="Unassembled WGS sequence"/>
</dbReference>